<accession>A0AAV4T1E4</accession>
<sequence length="115" mass="12965">MSQTSSGPPDISKEILPPECPPLHERGISTEIIPKAVDTSVTVTRADLPNTEFLLQHPAPKRPGQSHPSNTYPSSRISSHRHDHQHAFRKHVERNAIFSQVQKYKNRSSRKALDK</sequence>
<evidence type="ECO:0000256" key="1">
    <source>
        <dbReference type="SAM" id="MobiDB-lite"/>
    </source>
</evidence>
<feature type="region of interest" description="Disordered" evidence="1">
    <location>
        <begin position="1"/>
        <end position="27"/>
    </location>
</feature>
<evidence type="ECO:0000313" key="3">
    <source>
        <dbReference type="Proteomes" id="UP001054837"/>
    </source>
</evidence>
<feature type="compositionally biased region" description="Basic residues" evidence="1">
    <location>
        <begin position="78"/>
        <end position="92"/>
    </location>
</feature>
<comment type="caution">
    <text evidence="2">The sequence shown here is derived from an EMBL/GenBank/DDBJ whole genome shotgun (WGS) entry which is preliminary data.</text>
</comment>
<feature type="compositionally biased region" description="Basic residues" evidence="1">
    <location>
        <begin position="104"/>
        <end position="115"/>
    </location>
</feature>
<gene>
    <name evidence="2" type="ORF">CDAR_209791</name>
</gene>
<dbReference type="AlphaFoldDB" id="A0AAV4T1E4"/>
<dbReference type="Proteomes" id="UP001054837">
    <property type="component" value="Unassembled WGS sequence"/>
</dbReference>
<dbReference type="EMBL" id="BPLQ01008773">
    <property type="protein sequence ID" value="GIY39261.1"/>
    <property type="molecule type" value="Genomic_DNA"/>
</dbReference>
<reference evidence="2 3" key="1">
    <citation type="submission" date="2021-06" db="EMBL/GenBank/DDBJ databases">
        <title>Caerostris darwini draft genome.</title>
        <authorList>
            <person name="Kono N."/>
            <person name="Arakawa K."/>
        </authorList>
    </citation>
    <scope>NUCLEOTIDE SEQUENCE [LARGE SCALE GENOMIC DNA]</scope>
</reference>
<proteinExistence type="predicted"/>
<evidence type="ECO:0000313" key="2">
    <source>
        <dbReference type="EMBL" id="GIY39261.1"/>
    </source>
</evidence>
<feature type="compositionally biased region" description="Polar residues" evidence="1">
    <location>
        <begin position="66"/>
        <end position="77"/>
    </location>
</feature>
<feature type="region of interest" description="Disordered" evidence="1">
    <location>
        <begin position="55"/>
        <end position="115"/>
    </location>
</feature>
<name>A0AAV4T1E4_9ARAC</name>
<organism evidence="2 3">
    <name type="scientific">Caerostris darwini</name>
    <dbReference type="NCBI Taxonomy" id="1538125"/>
    <lineage>
        <taxon>Eukaryota</taxon>
        <taxon>Metazoa</taxon>
        <taxon>Ecdysozoa</taxon>
        <taxon>Arthropoda</taxon>
        <taxon>Chelicerata</taxon>
        <taxon>Arachnida</taxon>
        <taxon>Araneae</taxon>
        <taxon>Araneomorphae</taxon>
        <taxon>Entelegynae</taxon>
        <taxon>Araneoidea</taxon>
        <taxon>Araneidae</taxon>
        <taxon>Caerostris</taxon>
    </lineage>
</organism>
<keyword evidence="3" id="KW-1185">Reference proteome</keyword>
<protein>
    <submittedName>
        <fullName evidence="2">Uncharacterized protein</fullName>
    </submittedName>
</protein>